<dbReference type="InterPro" id="IPR037522">
    <property type="entry name" value="HD_GYP_dom"/>
</dbReference>
<dbReference type="CDD" id="cd00077">
    <property type="entry name" value="HDc"/>
    <property type="match status" value="1"/>
</dbReference>
<name>A0A1F6DH79_9BACT</name>
<comment type="caution">
    <text evidence="2">The sequence shown here is derived from an EMBL/GenBank/DDBJ whole genome shotgun (WGS) entry which is preliminary data.</text>
</comment>
<dbReference type="Pfam" id="PF01966">
    <property type="entry name" value="HD"/>
    <property type="match status" value="1"/>
</dbReference>
<dbReference type="PROSITE" id="PS51832">
    <property type="entry name" value="HD_GYP"/>
    <property type="match status" value="1"/>
</dbReference>
<reference evidence="2 3" key="1">
    <citation type="journal article" date="2016" name="Nat. Commun.">
        <title>Thousands of microbial genomes shed light on interconnected biogeochemical processes in an aquifer system.</title>
        <authorList>
            <person name="Anantharaman K."/>
            <person name="Brown C.T."/>
            <person name="Hug L.A."/>
            <person name="Sharon I."/>
            <person name="Castelle C.J."/>
            <person name="Probst A.J."/>
            <person name="Thomas B.C."/>
            <person name="Singh A."/>
            <person name="Wilkins M.J."/>
            <person name="Karaoz U."/>
            <person name="Brodie E.L."/>
            <person name="Williams K.H."/>
            <person name="Hubbard S.S."/>
            <person name="Banfield J.F."/>
        </authorList>
    </citation>
    <scope>NUCLEOTIDE SEQUENCE [LARGE SCALE GENOMIC DNA]</scope>
</reference>
<proteinExistence type="predicted"/>
<dbReference type="InterPro" id="IPR003607">
    <property type="entry name" value="HD/PDEase_dom"/>
</dbReference>
<dbReference type="EMBL" id="MFLA01000001">
    <property type="protein sequence ID" value="OGG60804.1"/>
    <property type="molecule type" value="Genomic_DNA"/>
</dbReference>
<evidence type="ECO:0000313" key="3">
    <source>
        <dbReference type="Proteomes" id="UP000176377"/>
    </source>
</evidence>
<organism evidence="2 3">
    <name type="scientific">Candidatus Kaiserbacteria bacterium RIFCSPHIGHO2_01_FULL_56_24</name>
    <dbReference type="NCBI Taxonomy" id="1798487"/>
    <lineage>
        <taxon>Bacteria</taxon>
        <taxon>Candidatus Kaiseribacteriota</taxon>
    </lineage>
</organism>
<accession>A0A1F6DH79</accession>
<feature type="domain" description="HD-GYP" evidence="1">
    <location>
        <begin position="20"/>
        <end position="217"/>
    </location>
</feature>
<evidence type="ECO:0000313" key="2">
    <source>
        <dbReference type="EMBL" id="OGG60804.1"/>
    </source>
</evidence>
<dbReference type="SUPFAM" id="SSF109604">
    <property type="entry name" value="HD-domain/PDEase-like"/>
    <property type="match status" value="1"/>
</dbReference>
<evidence type="ECO:0000259" key="1">
    <source>
        <dbReference type="PROSITE" id="PS51832"/>
    </source>
</evidence>
<gene>
    <name evidence="2" type="ORF">A2765_01690</name>
</gene>
<dbReference type="Proteomes" id="UP000176377">
    <property type="component" value="Unassembled WGS sequence"/>
</dbReference>
<dbReference type="Gene3D" id="1.10.3210.10">
    <property type="entry name" value="Hypothetical protein af1432"/>
    <property type="match status" value="1"/>
</dbReference>
<dbReference type="InterPro" id="IPR006674">
    <property type="entry name" value="HD_domain"/>
</dbReference>
<protein>
    <recommendedName>
        <fullName evidence="1">HD-GYP domain-containing protein</fullName>
    </recommendedName>
</protein>
<dbReference type="PANTHER" id="PTHR43155">
    <property type="entry name" value="CYCLIC DI-GMP PHOSPHODIESTERASE PA4108-RELATED"/>
    <property type="match status" value="1"/>
</dbReference>
<dbReference type="PANTHER" id="PTHR43155:SF2">
    <property type="entry name" value="CYCLIC DI-GMP PHOSPHODIESTERASE PA4108"/>
    <property type="match status" value="1"/>
</dbReference>
<dbReference type="AlphaFoldDB" id="A0A1F6DH79"/>
<sequence>MTETENLEKAFGTVCEEVGMKKEDREVVRSLLAPLRDKSPVTHVHYLHSLRVALTCREIAKFQHMEEKPLLFAGTLHDIGKALVPEDVLGKTGVWTNRDQALIQKHVMDGYRLLRGRFDFSADIMLWHHRFQAHAYPKKMPKQLHPYSTTTSLLVAESGRMLALADCYDALHRSNAKFGKVLTREEVKEKMFAFNPDRKKLIGALYDAGILGGETRH</sequence>